<dbReference type="InterPro" id="IPR051271">
    <property type="entry name" value="2C-system_Tx_regulators"/>
</dbReference>
<dbReference type="Gene3D" id="3.40.50.2300">
    <property type="match status" value="1"/>
</dbReference>
<evidence type="ECO:0000313" key="12">
    <source>
        <dbReference type="Proteomes" id="UP000184079"/>
    </source>
</evidence>
<dbReference type="EMBL" id="FQXD01000013">
    <property type="protein sequence ID" value="SHH77063.1"/>
    <property type="molecule type" value="Genomic_DNA"/>
</dbReference>
<keyword evidence="12" id="KW-1185">Reference proteome</keyword>
<evidence type="ECO:0000256" key="4">
    <source>
        <dbReference type="ARBA" id="ARBA00023012"/>
    </source>
</evidence>
<evidence type="ECO:0000256" key="1">
    <source>
        <dbReference type="ARBA" id="ARBA00004496"/>
    </source>
</evidence>
<dbReference type="PANTHER" id="PTHR45526:SF1">
    <property type="entry name" value="TRANSCRIPTIONAL REGULATORY PROTEIN DCUR-RELATED"/>
    <property type="match status" value="1"/>
</dbReference>
<keyword evidence="4" id="KW-0902">Two-component regulatory system</keyword>
<comment type="subcellular location">
    <subcellularLocation>
        <location evidence="1">Cytoplasm</location>
    </subcellularLocation>
</comment>
<dbReference type="InterPro" id="IPR024187">
    <property type="entry name" value="Sig_transdc_resp-reg_cit/mal"/>
</dbReference>
<accession>A0A1M5VQ62</accession>
<protein>
    <submittedName>
        <fullName evidence="11">Two-component system, CitB family, response regulator MalR</fullName>
    </submittedName>
</protein>
<keyword evidence="2" id="KW-0963">Cytoplasm</keyword>
<keyword evidence="8" id="KW-0804">Transcription</keyword>
<dbReference type="PIRSF" id="PIRSF006171">
    <property type="entry name" value="RR_citrat_malat"/>
    <property type="match status" value="1"/>
</dbReference>
<dbReference type="PROSITE" id="PS50110">
    <property type="entry name" value="RESPONSE_REGULATORY"/>
    <property type="match status" value="1"/>
</dbReference>
<proteinExistence type="predicted"/>
<dbReference type="InterPro" id="IPR001789">
    <property type="entry name" value="Sig_transdc_resp-reg_receiver"/>
</dbReference>
<evidence type="ECO:0000256" key="9">
    <source>
        <dbReference type="PROSITE-ProRule" id="PRU00169"/>
    </source>
</evidence>
<keyword evidence="5" id="KW-0805">Transcription regulation</keyword>
<name>A0A1M5VQ62_9BACI</name>
<organism evidence="11 12">
    <name type="scientific">Virgibacillus chiguensis</name>
    <dbReference type="NCBI Taxonomy" id="411959"/>
    <lineage>
        <taxon>Bacteria</taxon>
        <taxon>Bacillati</taxon>
        <taxon>Bacillota</taxon>
        <taxon>Bacilli</taxon>
        <taxon>Bacillales</taxon>
        <taxon>Bacillaceae</taxon>
        <taxon>Virgibacillus</taxon>
    </lineage>
</organism>
<keyword evidence="7" id="KW-0010">Activator</keyword>
<evidence type="ECO:0000256" key="2">
    <source>
        <dbReference type="ARBA" id="ARBA00022490"/>
    </source>
</evidence>
<dbReference type="OrthoDB" id="9759232at2"/>
<dbReference type="SMART" id="SM00448">
    <property type="entry name" value="REC"/>
    <property type="match status" value="1"/>
</dbReference>
<feature type="modified residue" description="4-aspartylphosphate" evidence="9">
    <location>
        <position position="54"/>
    </location>
</feature>
<dbReference type="AlphaFoldDB" id="A0A1M5VQ62"/>
<sequence length="240" mass="27439">MMKVMIVEDDPMVATINQQYIERSEGFHTIAAVGTITEVWEALTMDIPDLILLDVYLPGQTGLEFLQELRQKQYSIPVIMITAADDIGTIKTSLEYGVIDFLIKPFTYQRFKVAIDNFMQYHKLTTSMEKTDQETLDQLLIKEKTPISSRNNNALTPLPKGLSKLTLKKVLQAIEKQTHAFSTEDIASSINLSRISSRKYLQHLNDIGFLESELKYLSVGRPIMIYHVVPNKEHLIVDYK</sequence>
<evidence type="ECO:0000256" key="5">
    <source>
        <dbReference type="ARBA" id="ARBA00023015"/>
    </source>
</evidence>
<evidence type="ECO:0000313" key="11">
    <source>
        <dbReference type="EMBL" id="SHH77063.1"/>
    </source>
</evidence>
<dbReference type="GO" id="GO:0003700">
    <property type="term" value="F:DNA-binding transcription factor activity"/>
    <property type="evidence" value="ECO:0007669"/>
    <property type="project" value="InterPro"/>
</dbReference>
<gene>
    <name evidence="11" type="ORF">SAMN05421807_11337</name>
</gene>
<dbReference type="SUPFAM" id="SSF52172">
    <property type="entry name" value="CheY-like"/>
    <property type="match status" value="1"/>
</dbReference>
<dbReference type="Pfam" id="PF00072">
    <property type="entry name" value="Response_reg"/>
    <property type="match status" value="1"/>
</dbReference>
<feature type="domain" description="Response regulatory" evidence="10">
    <location>
        <begin position="3"/>
        <end position="119"/>
    </location>
</feature>
<dbReference type="InterPro" id="IPR011006">
    <property type="entry name" value="CheY-like_superfamily"/>
</dbReference>
<evidence type="ECO:0000256" key="3">
    <source>
        <dbReference type="ARBA" id="ARBA00022553"/>
    </source>
</evidence>
<evidence type="ECO:0000256" key="7">
    <source>
        <dbReference type="ARBA" id="ARBA00023159"/>
    </source>
</evidence>
<evidence type="ECO:0000256" key="8">
    <source>
        <dbReference type="ARBA" id="ARBA00023163"/>
    </source>
</evidence>
<reference evidence="12" key="1">
    <citation type="submission" date="2016-11" db="EMBL/GenBank/DDBJ databases">
        <authorList>
            <person name="Varghese N."/>
            <person name="Submissions S."/>
        </authorList>
    </citation>
    <scope>NUCLEOTIDE SEQUENCE [LARGE SCALE GENOMIC DNA]</scope>
    <source>
        <strain evidence="12">CGMCC 1.6496</strain>
    </source>
</reference>
<dbReference type="RefSeq" id="WP_073010868.1">
    <property type="nucleotide sequence ID" value="NZ_FQXD01000013.1"/>
</dbReference>
<keyword evidence="6" id="KW-0238">DNA-binding</keyword>
<dbReference type="Proteomes" id="UP000184079">
    <property type="component" value="Unassembled WGS sequence"/>
</dbReference>
<evidence type="ECO:0000259" key="10">
    <source>
        <dbReference type="PROSITE" id="PS50110"/>
    </source>
</evidence>
<dbReference type="GO" id="GO:0005737">
    <property type="term" value="C:cytoplasm"/>
    <property type="evidence" value="ECO:0007669"/>
    <property type="project" value="UniProtKB-SubCell"/>
</dbReference>
<keyword evidence="3 9" id="KW-0597">Phosphoprotein</keyword>
<dbReference type="GO" id="GO:0003677">
    <property type="term" value="F:DNA binding"/>
    <property type="evidence" value="ECO:0007669"/>
    <property type="project" value="UniProtKB-KW"/>
</dbReference>
<evidence type="ECO:0000256" key="6">
    <source>
        <dbReference type="ARBA" id="ARBA00023125"/>
    </source>
</evidence>
<dbReference type="GO" id="GO:0000156">
    <property type="term" value="F:phosphorelay response regulator activity"/>
    <property type="evidence" value="ECO:0007669"/>
    <property type="project" value="TreeGrafter"/>
</dbReference>
<dbReference type="PANTHER" id="PTHR45526">
    <property type="entry name" value="TRANSCRIPTIONAL REGULATORY PROTEIN DPIA"/>
    <property type="match status" value="1"/>
</dbReference>